<feature type="transmembrane region" description="Helical" evidence="7">
    <location>
        <begin position="691"/>
        <end position="708"/>
    </location>
</feature>
<dbReference type="Pfam" id="PF03176">
    <property type="entry name" value="MMPL"/>
    <property type="match status" value="2"/>
</dbReference>
<feature type="transmembrane region" description="Helical" evidence="7">
    <location>
        <begin position="466"/>
        <end position="485"/>
    </location>
</feature>
<keyword evidence="4 7" id="KW-1133">Transmembrane helix</keyword>
<dbReference type="PANTHER" id="PTHR33406:SF13">
    <property type="entry name" value="MEMBRANE PROTEIN YDFJ"/>
    <property type="match status" value="1"/>
</dbReference>
<feature type="compositionally biased region" description="Low complexity" evidence="6">
    <location>
        <begin position="9"/>
        <end position="18"/>
    </location>
</feature>
<evidence type="ECO:0000256" key="5">
    <source>
        <dbReference type="ARBA" id="ARBA00023136"/>
    </source>
</evidence>
<evidence type="ECO:0000313" key="9">
    <source>
        <dbReference type="EMBL" id="BDG10365.1"/>
    </source>
</evidence>
<feature type="transmembrane region" description="Helical" evidence="7">
    <location>
        <begin position="411"/>
        <end position="429"/>
    </location>
</feature>
<comment type="subcellular location">
    <subcellularLocation>
        <location evidence="1">Cell membrane</location>
        <topology evidence="1">Multi-pass membrane protein</topology>
    </subcellularLocation>
</comment>
<dbReference type="EMBL" id="AP025592">
    <property type="protein sequence ID" value="BDG10365.1"/>
    <property type="molecule type" value="Genomic_DNA"/>
</dbReference>
<organism evidence="9 10">
    <name type="scientific">Anaeromyxobacter paludicola</name>
    <dbReference type="NCBI Taxonomy" id="2918171"/>
    <lineage>
        <taxon>Bacteria</taxon>
        <taxon>Pseudomonadati</taxon>
        <taxon>Myxococcota</taxon>
        <taxon>Myxococcia</taxon>
        <taxon>Myxococcales</taxon>
        <taxon>Cystobacterineae</taxon>
        <taxon>Anaeromyxobacteraceae</taxon>
        <taxon>Anaeromyxobacter</taxon>
    </lineage>
</organism>
<keyword evidence="10" id="KW-1185">Reference proteome</keyword>
<evidence type="ECO:0000256" key="6">
    <source>
        <dbReference type="SAM" id="MobiDB-lite"/>
    </source>
</evidence>
<evidence type="ECO:0000256" key="3">
    <source>
        <dbReference type="ARBA" id="ARBA00022692"/>
    </source>
</evidence>
<protein>
    <recommendedName>
        <fullName evidence="8">Membrane transport protein MMPL domain-containing protein</fullName>
    </recommendedName>
</protein>
<evidence type="ECO:0000256" key="7">
    <source>
        <dbReference type="SAM" id="Phobius"/>
    </source>
</evidence>
<keyword evidence="2" id="KW-1003">Cell membrane</keyword>
<accession>A0ABM7XEQ0</accession>
<evidence type="ECO:0000256" key="1">
    <source>
        <dbReference type="ARBA" id="ARBA00004651"/>
    </source>
</evidence>
<evidence type="ECO:0000313" key="10">
    <source>
        <dbReference type="Proteomes" id="UP001162734"/>
    </source>
</evidence>
<feature type="transmembrane region" description="Helical" evidence="7">
    <location>
        <begin position="740"/>
        <end position="761"/>
    </location>
</feature>
<feature type="transmembrane region" description="Helical" evidence="7">
    <location>
        <begin position="781"/>
        <end position="800"/>
    </location>
</feature>
<keyword evidence="3 7" id="KW-0812">Transmembrane</keyword>
<feature type="transmembrane region" description="Helical" evidence="7">
    <location>
        <begin position="807"/>
        <end position="831"/>
    </location>
</feature>
<name>A0ABM7XEQ0_9BACT</name>
<feature type="transmembrane region" description="Helical" evidence="7">
    <location>
        <begin position="280"/>
        <end position="303"/>
    </location>
</feature>
<dbReference type="Proteomes" id="UP001162734">
    <property type="component" value="Chromosome"/>
</dbReference>
<dbReference type="InterPro" id="IPR050545">
    <property type="entry name" value="Mycobact_MmpL"/>
</dbReference>
<proteinExistence type="predicted"/>
<feature type="transmembrane region" description="Helical" evidence="7">
    <location>
        <begin position="309"/>
        <end position="331"/>
    </location>
</feature>
<gene>
    <name evidence="9" type="ORF">AMPC_34780</name>
</gene>
<reference evidence="10" key="1">
    <citation type="journal article" date="2022" name="Int. J. Syst. Evol. Microbiol.">
        <title>Anaeromyxobacter oryzae sp. nov., Anaeromyxobacter diazotrophicus sp. nov. and Anaeromyxobacter paludicola sp. nov., isolated from paddy soils.</title>
        <authorList>
            <person name="Itoh H."/>
            <person name="Xu Z."/>
            <person name="Mise K."/>
            <person name="Masuda Y."/>
            <person name="Ushijima N."/>
            <person name="Hayakawa C."/>
            <person name="Shiratori Y."/>
            <person name="Senoo K."/>
        </authorList>
    </citation>
    <scope>NUCLEOTIDE SEQUENCE [LARGE SCALE GENOMIC DNA]</scope>
    <source>
        <strain evidence="10">Red630</strain>
    </source>
</reference>
<feature type="domain" description="Membrane transport protein MMPL" evidence="8">
    <location>
        <begin position="627"/>
        <end position="829"/>
    </location>
</feature>
<feature type="transmembrane region" description="Helical" evidence="7">
    <location>
        <begin position="338"/>
        <end position="361"/>
    </location>
</feature>
<feature type="transmembrane region" description="Helical" evidence="7">
    <location>
        <begin position="381"/>
        <end position="399"/>
    </location>
</feature>
<dbReference type="SUPFAM" id="SSF82866">
    <property type="entry name" value="Multidrug efflux transporter AcrB transmembrane domain"/>
    <property type="match status" value="2"/>
</dbReference>
<feature type="region of interest" description="Disordered" evidence="6">
    <location>
        <begin position="1"/>
        <end position="25"/>
    </location>
</feature>
<evidence type="ECO:0000259" key="8">
    <source>
        <dbReference type="Pfam" id="PF03176"/>
    </source>
</evidence>
<dbReference type="InterPro" id="IPR004869">
    <property type="entry name" value="MMPL_dom"/>
</dbReference>
<keyword evidence="5 7" id="KW-0472">Membrane</keyword>
<dbReference type="RefSeq" id="WP_248342817.1">
    <property type="nucleotide sequence ID" value="NZ_AP025592.1"/>
</dbReference>
<feature type="transmembrane region" description="Helical" evidence="7">
    <location>
        <begin position="714"/>
        <end position="733"/>
    </location>
</feature>
<evidence type="ECO:0000256" key="4">
    <source>
        <dbReference type="ARBA" id="ARBA00022989"/>
    </source>
</evidence>
<evidence type="ECO:0000256" key="2">
    <source>
        <dbReference type="ARBA" id="ARBA00022475"/>
    </source>
</evidence>
<dbReference type="PANTHER" id="PTHR33406">
    <property type="entry name" value="MEMBRANE PROTEIN MJ1562-RELATED"/>
    <property type="match status" value="1"/>
</dbReference>
<dbReference type="Gene3D" id="1.20.1640.10">
    <property type="entry name" value="Multidrug efflux transporter AcrB transmembrane domain"/>
    <property type="match status" value="2"/>
</dbReference>
<feature type="domain" description="Membrane transport protein MMPL" evidence="8">
    <location>
        <begin position="112"/>
        <end position="440"/>
    </location>
</feature>
<sequence>MSRGDRAAGEAGTAPGEAPEGGGPATETWSDRLVAFLVRWRKPILVLAAALTVAGGWYTRQLYGDLRSSVEELLPESAPSVVAARTLGPKLHTVTHLSIVFEGKDGDALERLADDVVARLRQLPKGMVDSVEYRTDAQSEFMHRFGPLYLHLDDLREIQRRIDARVAWEKQKANPLMDLLGENDPGPAPPLDFSDIEKKYEGATGLLSSFRNGYYQTPDGRILVILVRPPELMGGYEANKKLVKAVKETVASMQPARYDPSVKVGYDGEVESLLEEQDALVADLASSTAVVVVFVLGALWLFYRRWRAIYAICAALLVGCSLTFGAAWFLVGHLNANTAFLGSIVLGNGINVSIILVARYLEERRLGVPILPSLQVAWRGTLAATFVASFGAGLAYLSLSVTSFRGFSQFGLIGGVGMALCWVTAYLLIPPLVATIDGRHPDELPRQAPGYVGLFASTLVQRHGKAIRWGTVLLLVAAAGGILSYRGDLIEYDLSKLRAAKSARSGSMFWGRKVDQVFKAYLTPIVVRAETPEELERVVSTIEQSRKALGAGDPIREIRTLQNVIPEHQDEKLPLLDKLRRSLSDQRLSKLPPDQRKLALELRPRPDLHPVTVAELPSSISVPLTERDGTAGRVALVFPRVVGTLGPKQLSEITGLVRGSIERSGVRAQAVGESLLFNDIAGAIWSDGPRATFAALALVCLLATLVFGRLRPSLWTVGSLLVGVAWLLGAAAAARVRLNFLNFVVLPITFGIGIDYAVNIVQRWQLEGEGSMCRTVRETGGAVALCSATTIIGYASLLVADNRALRGFGLLASLGEVACLTAALLVLPAWIERGDRCRTE</sequence>